<feature type="domain" description="Transcriptional repressor PaaX-like C-terminal" evidence="2">
    <location>
        <begin position="178"/>
        <end position="267"/>
    </location>
</feature>
<accession>A0A849HX97</accession>
<name>A0A849HX97_9HYPH</name>
<dbReference type="PANTHER" id="PTHR30319:SF1">
    <property type="entry name" value="TRANSCRIPTIONAL REPRESSOR PAAX"/>
    <property type="match status" value="1"/>
</dbReference>
<dbReference type="Gene3D" id="1.20.58.1460">
    <property type="match status" value="1"/>
</dbReference>
<gene>
    <name evidence="3" type="primary">paaX</name>
    <name evidence="3" type="ORF">HJG44_04880</name>
</gene>
<dbReference type="GO" id="GO:0006351">
    <property type="term" value="P:DNA-templated transcription"/>
    <property type="evidence" value="ECO:0007669"/>
    <property type="project" value="InterPro"/>
</dbReference>
<proteinExistence type="predicted"/>
<keyword evidence="4" id="KW-1185">Reference proteome</keyword>
<dbReference type="PIRSF" id="PIRSF020623">
    <property type="entry name" value="PaaX"/>
    <property type="match status" value="1"/>
</dbReference>
<dbReference type="Gene3D" id="3.30.70.2650">
    <property type="match status" value="1"/>
</dbReference>
<dbReference type="AlphaFoldDB" id="A0A849HX97"/>
<feature type="domain" description="Transcriptional repressor PaaX-like N-terminal" evidence="1">
    <location>
        <begin position="20"/>
        <end position="88"/>
    </location>
</feature>
<evidence type="ECO:0000313" key="3">
    <source>
        <dbReference type="EMBL" id="NNM71732.1"/>
    </source>
</evidence>
<organism evidence="3 4">
    <name type="scientific">Enterovirga aerilata</name>
    <dbReference type="NCBI Taxonomy" id="2730920"/>
    <lineage>
        <taxon>Bacteria</taxon>
        <taxon>Pseudomonadati</taxon>
        <taxon>Pseudomonadota</taxon>
        <taxon>Alphaproteobacteria</taxon>
        <taxon>Hyphomicrobiales</taxon>
        <taxon>Methylobacteriaceae</taxon>
        <taxon>Enterovirga</taxon>
    </lineage>
</organism>
<dbReference type="EMBL" id="JABEPP010000001">
    <property type="protein sequence ID" value="NNM71732.1"/>
    <property type="molecule type" value="Genomic_DNA"/>
</dbReference>
<sequence>MTASPLSPILDQLRCEPSRIWSIVVTVYGDAIVPRGGSVWLGTLARFFETLGVGEGAVRTAMSRLAADGWLVRNRVGRNSFYRLAEKGRDTFAAATEHIYNPPALPWSGAFDLAILPQNGEREAARTALQEAGFGSPSPGLWIAPQGAALPTGAADAVLRLAASTDRETAARLAASAWPLARTADGYARFQALFGPLADSLRGGLALSEADSFAARILLIHAYRRVILRDPILPAALLPPDWPGADARRLCGTIYRAVLGPSEAWLDENGLCETGKLPAPCPSLFRRFRQVAEKRYETS</sequence>
<protein>
    <submittedName>
        <fullName evidence="3">Phenylacetic acid degradation operon negative regulatory protein PaaX</fullName>
    </submittedName>
</protein>
<comment type="caution">
    <text evidence="3">The sequence shown here is derived from an EMBL/GenBank/DDBJ whole genome shotgun (WGS) entry which is preliminary data.</text>
</comment>
<dbReference type="InterPro" id="IPR036388">
    <property type="entry name" value="WH-like_DNA-bd_sf"/>
</dbReference>
<dbReference type="PANTHER" id="PTHR30319">
    <property type="entry name" value="PHENYLACETIC ACID REGULATOR-RELATED TRANSCRIPTIONAL REPRESSOR"/>
    <property type="match status" value="1"/>
</dbReference>
<dbReference type="InterPro" id="IPR011965">
    <property type="entry name" value="PaaX_trns_reg"/>
</dbReference>
<dbReference type="InterPro" id="IPR012906">
    <property type="entry name" value="PaaX-like_N"/>
</dbReference>
<dbReference type="RefSeq" id="WP_171217156.1">
    <property type="nucleotide sequence ID" value="NZ_JABEPP010000001.1"/>
</dbReference>
<dbReference type="NCBIfam" id="TIGR02277">
    <property type="entry name" value="PaaX_trns_reg"/>
    <property type="match status" value="1"/>
</dbReference>
<reference evidence="3 4" key="1">
    <citation type="submission" date="2020-04" db="EMBL/GenBank/DDBJ databases">
        <title>Enterovirga sp. isolate from soil.</title>
        <authorList>
            <person name="Chea S."/>
            <person name="Kim D.-U."/>
        </authorList>
    </citation>
    <scope>NUCLEOTIDE SEQUENCE [LARGE SCALE GENOMIC DNA]</scope>
    <source>
        <strain evidence="3 4">DB1703</strain>
    </source>
</reference>
<evidence type="ECO:0000259" key="2">
    <source>
        <dbReference type="Pfam" id="PF08223"/>
    </source>
</evidence>
<dbReference type="Pfam" id="PF07848">
    <property type="entry name" value="PaaX"/>
    <property type="match status" value="1"/>
</dbReference>
<dbReference type="InterPro" id="IPR036390">
    <property type="entry name" value="WH_DNA-bd_sf"/>
</dbReference>
<dbReference type="Proteomes" id="UP000564885">
    <property type="component" value="Unassembled WGS sequence"/>
</dbReference>
<dbReference type="SUPFAM" id="SSF46785">
    <property type="entry name" value="Winged helix' DNA-binding domain"/>
    <property type="match status" value="1"/>
</dbReference>
<dbReference type="Pfam" id="PF08223">
    <property type="entry name" value="PaaX_C"/>
    <property type="match status" value="1"/>
</dbReference>
<dbReference type="InterPro" id="IPR013225">
    <property type="entry name" value="PaaX_C"/>
</dbReference>
<evidence type="ECO:0000313" key="4">
    <source>
        <dbReference type="Proteomes" id="UP000564885"/>
    </source>
</evidence>
<evidence type="ECO:0000259" key="1">
    <source>
        <dbReference type="Pfam" id="PF07848"/>
    </source>
</evidence>
<dbReference type="Gene3D" id="1.10.10.10">
    <property type="entry name" value="Winged helix-like DNA-binding domain superfamily/Winged helix DNA-binding domain"/>
    <property type="match status" value="1"/>
</dbReference>